<dbReference type="InterPro" id="IPR050917">
    <property type="entry name" value="SOX_TF"/>
</dbReference>
<evidence type="ECO:0000256" key="5">
    <source>
        <dbReference type="ARBA" id="ARBA00023242"/>
    </source>
</evidence>
<gene>
    <name evidence="9" type="ORF">IWZ03DRAFT_409159</name>
</gene>
<evidence type="ECO:0000313" key="9">
    <source>
        <dbReference type="EMBL" id="KAK7511673.1"/>
    </source>
</evidence>
<dbReference type="InterPro" id="IPR036910">
    <property type="entry name" value="HMG_box_dom_sf"/>
</dbReference>
<sequence>MLKTESMVQRHPPTPPSGPSEQHYDLRQLAQQNANTSFKHDLDDSPYGHSQSYSVFGSPTPIMHQQHSGDPYLSPQYAINQYPEPPHDHRGDVGLGISIDDGYGTSSQTYYNEGQIYHQIPYMQQGIHSHTPPTPRSATASDAGRRTRSGTSAARTASPTSKPRPSKPKKKPENKTKVKTPKLTAPLSVLTKDYDEIPVKNMEEWVKRSEAVRREEVAKRHGYITRPMNSFMLYRSAYADRTKIWCLQNNHQVVSSVSGESWPMEPPEIREHYNELARIERLNHQKAHPEYKFCPSKSASTARKRKGFHSDDEAGSQASDVDDPDAEWAPSRRVRVDRTRRQPAFDDHNFGPNDHGINKSSWEATNEGRPLPMALGSNDLGHNQYYQTSVQPHGASGVEDVRLHRMEHAANNFRATGYPRHFAAHQQPQMQQHQQLLQPQHMVSQSVLGLPGCGQHHDLLQMSFGSGSGNVAGTTGPHDPAQVDPMLLAYASTTEHPFAHDDGTGFHTALYGTDDDIAGYVGDATGALHAGASGTNGGARSADWQVDSVLMPLESGSEFDKWVDEATQGN</sequence>
<dbReference type="Proteomes" id="UP001363622">
    <property type="component" value="Unassembled WGS sequence"/>
</dbReference>
<keyword evidence="10" id="KW-1185">Reference proteome</keyword>
<accession>A0ABR1KDZ7</accession>
<evidence type="ECO:0000256" key="2">
    <source>
        <dbReference type="ARBA" id="ARBA00023015"/>
    </source>
</evidence>
<feature type="region of interest" description="Disordered" evidence="7">
    <location>
        <begin position="1"/>
        <end position="22"/>
    </location>
</feature>
<dbReference type="InterPro" id="IPR009071">
    <property type="entry name" value="HMG_box_dom"/>
</dbReference>
<evidence type="ECO:0000256" key="4">
    <source>
        <dbReference type="ARBA" id="ARBA00023163"/>
    </source>
</evidence>
<feature type="region of interest" description="Disordered" evidence="7">
    <location>
        <begin position="288"/>
        <end position="333"/>
    </location>
</feature>
<dbReference type="PANTHER" id="PTHR45803:SF5">
    <property type="entry name" value="SOX100B"/>
    <property type="match status" value="1"/>
</dbReference>
<dbReference type="Gene3D" id="1.10.30.10">
    <property type="entry name" value="High mobility group box domain"/>
    <property type="match status" value="1"/>
</dbReference>
<keyword evidence="4" id="KW-0804">Transcription</keyword>
<evidence type="ECO:0000259" key="8">
    <source>
        <dbReference type="PROSITE" id="PS50118"/>
    </source>
</evidence>
<dbReference type="EMBL" id="JBBPHU010000012">
    <property type="protein sequence ID" value="KAK7511673.1"/>
    <property type="molecule type" value="Genomic_DNA"/>
</dbReference>
<feature type="region of interest" description="Disordered" evidence="7">
    <location>
        <begin position="126"/>
        <end position="183"/>
    </location>
</feature>
<dbReference type="SMART" id="SM00398">
    <property type="entry name" value="HMG"/>
    <property type="match status" value="1"/>
</dbReference>
<organism evidence="9 10">
    <name type="scientific">Phyllosticta citriasiana</name>
    <dbReference type="NCBI Taxonomy" id="595635"/>
    <lineage>
        <taxon>Eukaryota</taxon>
        <taxon>Fungi</taxon>
        <taxon>Dikarya</taxon>
        <taxon>Ascomycota</taxon>
        <taxon>Pezizomycotina</taxon>
        <taxon>Dothideomycetes</taxon>
        <taxon>Dothideomycetes incertae sedis</taxon>
        <taxon>Botryosphaeriales</taxon>
        <taxon>Phyllostictaceae</taxon>
        <taxon>Phyllosticta</taxon>
    </lineage>
</organism>
<protein>
    <recommendedName>
        <fullName evidence="8">HMG box domain-containing protein</fullName>
    </recommendedName>
</protein>
<comment type="caution">
    <text evidence="9">The sequence shown here is derived from an EMBL/GenBank/DDBJ whole genome shotgun (WGS) entry which is preliminary data.</text>
</comment>
<evidence type="ECO:0000256" key="1">
    <source>
        <dbReference type="ARBA" id="ARBA00004123"/>
    </source>
</evidence>
<evidence type="ECO:0000256" key="7">
    <source>
        <dbReference type="SAM" id="MobiDB-lite"/>
    </source>
</evidence>
<proteinExistence type="predicted"/>
<evidence type="ECO:0000313" key="10">
    <source>
        <dbReference type="Proteomes" id="UP001363622"/>
    </source>
</evidence>
<keyword evidence="2" id="KW-0805">Transcription regulation</keyword>
<comment type="subcellular location">
    <subcellularLocation>
        <location evidence="1">Nucleus</location>
    </subcellularLocation>
</comment>
<feature type="domain" description="HMG box" evidence="8">
    <location>
        <begin position="224"/>
        <end position="292"/>
    </location>
</feature>
<keyword evidence="3 6" id="KW-0238">DNA-binding</keyword>
<dbReference type="PROSITE" id="PS50118">
    <property type="entry name" value="HMG_BOX_2"/>
    <property type="match status" value="1"/>
</dbReference>
<dbReference type="Pfam" id="PF00505">
    <property type="entry name" value="HMG_box"/>
    <property type="match status" value="1"/>
</dbReference>
<evidence type="ECO:0000256" key="6">
    <source>
        <dbReference type="PROSITE-ProRule" id="PRU00267"/>
    </source>
</evidence>
<dbReference type="PANTHER" id="PTHR45803">
    <property type="entry name" value="SOX100B"/>
    <property type="match status" value="1"/>
</dbReference>
<feature type="DNA-binding region" description="HMG box" evidence="6">
    <location>
        <begin position="224"/>
        <end position="292"/>
    </location>
</feature>
<keyword evidence="5 6" id="KW-0539">Nucleus</keyword>
<dbReference type="SUPFAM" id="SSF47095">
    <property type="entry name" value="HMG-box"/>
    <property type="match status" value="1"/>
</dbReference>
<feature type="compositionally biased region" description="Low complexity" evidence="7">
    <location>
        <begin position="149"/>
        <end position="163"/>
    </location>
</feature>
<evidence type="ECO:0000256" key="3">
    <source>
        <dbReference type="ARBA" id="ARBA00023125"/>
    </source>
</evidence>
<dbReference type="CDD" id="cd01389">
    <property type="entry name" value="HMG-box_ROX1-like"/>
    <property type="match status" value="1"/>
</dbReference>
<reference evidence="9 10" key="1">
    <citation type="submission" date="2024-04" db="EMBL/GenBank/DDBJ databases">
        <title>Phyllosticta paracitricarpa is synonymous to the EU quarantine fungus P. citricarpa based on phylogenomic analyses.</title>
        <authorList>
            <consortium name="Lawrence Berkeley National Laboratory"/>
            <person name="Van Ingen-Buijs V.A."/>
            <person name="Van Westerhoven A.C."/>
            <person name="Haridas S."/>
            <person name="Skiadas P."/>
            <person name="Martin F."/>
            <person name="Groenewald J.Z."/>
            <person name="Crous P.W."/>
            <person name="Seidl M.F."/>
        </authorList>
    </citation>
    <scope>NUCLEOTIDE SEQUENCE [LARGE SCALE GENOMIC DNA]</scope>
    <source>
        <strain evidence="9 10">CBS 123371</strain>
    </source>
</reference>
<name>A0ABR1KDZ7_9PEZI</name>